<comment type="subunit">
    <text evidence="3">Homodimer.</text>
</comment>
<evidence type="ECO:0000256" key="8">
    <source>
        <dbReference type="ARBA" id="ARBA00022842"/>
    </source>
</evidence>
<evidence type="ECO:0000256" key="11">
    <source>
        <dbReference type="ARBA" id="ARBA00023211"/>
    </source>
</evidence>
<comment type="cofactor">
    <cofactor evidence="2">
        <name>Mg(2+)</name>
        <dbReference type="ChEBI" id="CHEBI:18420"/>
    </cofactor>
</comment>
<evidence type="ECO:0000256" key="12">
    <source>
        <dbReference type="ARBA" id="ARBA00023304"/>
    </source>
</evidence>
<evidence type="ECO:0000256" key="7">
    <source>
        <dbReference type="ARBA" id="ARBA00022723"/>
    </source>
</evidence>
<dbReference type="EMBL" id="UINC01005696">
    <property type="protein sequence ID" value="SVA22974.1"/>
    <property type="molecule type" value="Genomic_DNA"/>
</dbReference>
<name>A0A381U4H8_9ZZZZ</name>
<protein>
    <recommendedName>
        <fullName evidence="4">3-isopropylmalate dehydrogenase</fullName>
        <ecNumber evidence="4">1.1.1.85</ecNumber>
    </recommendedName>
</protein>
<evidence type="ECO:0000256" key="6">
    <source>
        <dbReference type="ARBA" id="ARBA00022605"/>
    </source>
</evidence>
<dbReference type="InterPro" id="IPR019818">
    <property type="entry name" value="IsoCit/isopropylmalate_DH_CS"/>
</dbReference>
<comment type="cofactor">
    <cofactor evidence="1">
        <name>Mn(2+)</name>
        <dbReference type="ChEBI" id="CHEBI:29035"/>
    </cofactor>
</comment>
<dbReference type="PANTHER" id="PTHR42979">
    <property type="entry name" value="3-ISOPROPYLMALATE DEHYDROGENASE"/>
    <property type="match status" value="1"/>
</dbReference>
<feature type="domain" description="Isopropylmalate dehydrogenase-like" evidence="13">
    <location>
        <begin position="1"/>
        <end position="296"/>
    </location>
</feature>
<keyword evidence="11" id="KW-0464">Manganese</keyword>
<dbReference type="PANTHER" id="PTHR42979:SF1">
    <property type="entry name" value="3-ISOPROPYLMALATE DEHYDROGENASE"/>
    <property type="match status" value="1"/>
</dbReference>
<dbReference type="EC" id="1.1.1.85" evidence="4"/>
<dbReference type="GO" id="GO:0005829">
    <property type="term" value="C:cytosol"/>
    <property type="evidence" value="ECO:0007669"/>
    <property type="project" value="TreeGrafter"/>
</dbReference>
<dbReference type="GO" id="GO:0009098">
    <property type="term" value="P:L-leucine biosynthetic process"/>
    <property type="evidence" value="ECO:0007669"/>
    <property type="project" value="UniProtKB-KW"/>
</dbReference>
<evidence type="ECO:0000256" key="4">
    <source>
        <dbReference type="ARBA" id="ARBA00013101"/>
    </source>
</evidence>
<dbReference type="GO" id="GO:0000287">
    <property type="term" value="F:magnesium ion binding"/>
    <property type="evidence" value="ECO:0007669"/>
    <property type="project" value="InterPro"/>
</dbReference>
<dbReference type="NCBIfam" id="TIGR00169">
    <property type="entry name" value="leuB"/>
    <property type="match status" value="1"/>
</dbReference>
<evidence type="ECO:0000256" key="5">
    <source>
        <dbReference type="ARBA" id="ARBA00022430"/>
    </source>
</evidence>
<dbReference type="AlphaFoldDB" id="A0A381U4H8"/>
<dbReference type="SUPFAM" id="SSF53659">
    <property type="entry name" value="Isocitrate/Isopropylmalate dehydrogenase-like"/>
    <property type="match status" value="1"/>
</dbReference>
<keyword evidence="9" id="KW-0560">Oxidoreductase</keyword>
<evidence type="ECO:0000256" key="3">
    <source>
        <dbReference type="ARBA" id="ARBA00011738"/>
    </source>
</evidence>
<dbReference type="SMART" id="SM01329">
    <property type="entry name" value="Iso_dh"/>
    <property type="match status" value="1"/>
</dbReference>
<dbReference type="FunFam" id="3.40.718.10:FF:000006">
    <property type="entry name" value="3-isopropylmalate dehydrogenase"/>
    <property type="match status" value="1"/>
</dbReference>
<dbReference type="GO" id="GO:0051287">
    <property type="term" value="F:NAD binding"/>
    <property type="evidence" value="ECO:0007669"/>
    <property type="project" value="InterPro"/>
</dbReference>
<evidence type="ECO:0000256" key="9">
    <source>
        <dbReference type="ARBA" id="ARBA00023002"/>
    </source>
</evidence>
<keyword evidence="12" id="KW-0100">Branched-chain amino acid biosynthesis</keyword>
<sequence>MPKATLDGCLGANAIFLGAVGNPKFDGEPPNRRPEAAILELRRALGTFANLRPARAWPGLEGCSALKSEIIRDVDLLVVRELTGGLYYGEPRGLAPDGRSAFNTMRYSVEEIERIAVVAFESARVRQQRVTSVDKANVLETSRLWRKVVTEVGARYSDVELNSEYVDACALLIASEPSRYDVLLTENLFGDILSDESGAIVGSLGLLPSASLGGTVGLFEPVHGSAPDLAGLNKANPIGAIGSVAMLLRYGLKLEIEAAAVEEAIAMALSAGNRTADLASTAGPSPLGCTEMASAITLNLSTN</sequence>
<gene>
    <name evidence="14" type="ORF">METZ01_LOCUS75828</name>
</gene>
<dbReference type="PROSITE" id="PS00470">
    <property type="entry name" value="IDH_IMDH"/>
    <property type="match status" value="1"/>
</dbReference>
<dbReference type="Gene3D" id="3.40.718.10">
    <property type="entry name" value="Isopropylmalate Dehydrogenase"/>
    <property type="match status" value="1"/>
</dbReference>
<keyword evidence="6" id="KW-0028">Amino-acid biosynthesis</keyword>
<evidence type="ECO:0000313" key="14">
    <source>
        <dbReference type="EMBL" id="SVA22974.1"/>
    </source>
</evidence>
<reference evidence="14" key="1">
    <citation type="submission" date="2018-05" db="EMBL/GenBank/DDBJ databases">
        <authorList>
            <person name="Lanie J.A."/>
            <person name="Ng W.-L."/>
            <person name="Kazmierczak K.M."/>
            <person name="Andrzejewski T.M."/>
            <person name="Davidsen T.M."/>
            <person name="Wayne K.J."/>
            <person name="Tettelin H."/>
            <person name="Glass J.I."/>
            <person name="Rusch D."/>
            <person name="Podicherti R."/>
            <person name="Tsui H.-C.T."/>
            <person name="Winkler M.E."/>
        </authorList>
    </citation>
    <scope>NUCLEOTIDE SEQUENCE</scope>
</reference>
<keyword evidence="5" id="KW-0432">Leucine biosynthesis</keyword>
<keyword evidence="10" id="KW-0520">NAD</keyword>
<dbReference type="GO" id="GO:0003862">
    <property type="term" value="F:3-isopropylmalate dehydrogenase activity"/>
    <property type="evidence" value="ECO:0007669"/>
    <property type="project" value="UniProtKB-EC"/>
</dbReference>
<evidence type="ECO:0000256" key="1">
    <source>
        <dbReference type="ARBA" id="ARBA00001936"/>
    </source>
</evidence>
<keyword evidence="7" id="KW-0479">Metal-binding</keyword>
<dbReference type="InterPro" id="IPR024084">
    <property type="entry name" value="IsoPropMal-DH-like_dom"/>
</dbReference>
<evidence type="ECO:0000256" key="2">
    <source>
        <dbReference type="ARBA" id="ARBA00001946"/>
    </source>
</evidence>
<dbReference type="Pfam" id="PF00180">
    <property type="entry name" value="Iso_dh"/>
    <property type="match status" value="1"/>
</dbReference>
<keyword evidence="8" id="KW-0460">Magnesium</keyword>
<organism evidence="14">
    <name type="scientific">marine metagenome</name>
    <dbReference type="NCBI Taxonomy" id="408172"/>
    <lineage>
        <taxon>unclassified sequences</taxon>
        <taxon>metagenomes</taxon>
        <taxon>ecological metagenomes</taxon>
    </lineage>
</organism>
<evidence type="ECO:0000256" key="10">
    <source>
        <dbReference type="ARBA" id="ARBA00023027"/>
    </source>
</evidence>
<evidence type="ECO:0000259" key="13">
    <source>
        <dbReference type="SMART" id="SM01329"/>
    </source>
</evidence>
<dbReference type="InterPro" id="IPR004429">
    <property type="entry name" value="Isopropylmalate_DH"/>
</dbReference>
<accession>A0A381U4H8</accession>
<proteinExistence type="predicted"/>